<dbReference type="EMBL" id="SOFF01000028">
    <property type="protein sequence ID" value="TFB89992.1"/>
    <property type="molecule type" value="Genomic_DNA"/>
</dbReference>
<evidence type="ECO:0000313" key="2">
    <source>
        <dbReference type="Proteomes" id="UP000297654"/>
    </source>
</evidence>
<reference evidence="1 2" key="1">
    <citation type="submission" date="2019-03" db="EMBL/GenBank/DDBJ databases">
        <title>Genomics of glacier-inhabiting Cryobacterium strains.</title>
        <authorList>
            <person name="Liu Q."/>
            <person name="Xin Y.-H."/>
        </authorList>
    </citation>
    <scope>NUCLEOTIDE SEQUENCE [LARGE SCALE GENOMIC DNA]</scope>
    <source>
        <strain evidence="1 2">Hh15</strain>
    </source>
</reference>
<dbReference type="Pfam" id="PF12697">
    <property type="entry name" value="Abhydrolase_6"/>
    <property type="match status" value="1"/>
</dbReference>
<dbReference type="InterPro" id="IPR000073">
    <property type="entry name" value="AB_hydrolase_1"/>
</dbReference>
<organism evidence="1 2">
    <name type="scientific">Cryobacterium luteum</name>
    <dbReference type="NCBI Taxonomy" id="1424661"/>
    <lineage>
        <taxon>Bacteria</taxon>
        <taxon>Bacillati</taxon>
        <taxon>Actinomycetota</taxon>
        <taxon>Actinomycetes</taxon>
        <taxon>Micrococcales</taxon>
        <taxon>Microbacteriaceae</taxon>
        <taxon>Cryobacterium</taxon>
    </lineage>
</organism>
<evidence type="ECO:0000313" key="1">
    <source>
        <dbReference type="EMBL" id="TFB89992.1"/>
    </source>
</evidence>
<keyword evidence="1" id="KW-0378">Hydrolase</keyword>
<sequence length="238" mass="25913">MTNPPTVVLLGGSGLGPWAWERVTPILNAHGLRALTPQLRATGDDVTPAAEVSLVDWIDDVSGFLATRDQPDITLVAHSFAGYVAAGVLASEVDRIRTVVFLDAVLPQPERSWFDAMGPDVEQFMSGLTENAAIPFFTREQLDQLYPRHGISEADWEWMQPQLGSQPLATYSQPAIAEPLNPVTTRLAYIQCLSTTPPAADINASTPGWTFRTLDTGHWPMITHPDATAQVIEELASL</sequence>
<dbReference type="Gene3D" id="3.40.50.1820">
    <property type="entry name" value="alpha/beta hydrolase"/>
    <property type="match status" value="1"/>
</dbReference>
<dbReference type="Proteomes" id="UP000297654">
    <property type="component" value="Unassembled WGS sequence"/>
</dbReference>
<proteinExistence type="predicted"/>
<accession>A0A1H8KJ06</accession>
<dbReference type="InterPro" id="IPR052897">
    <property type="entry name" value="Sec-Metab_Biosynth_Hydrolase"/>
</dbReference>
<dbReference type="AlphaFoldDB" id="A0A1H8KJ06"/>
<dbReference type="OrthoDB" id="9773549at2"/>
<comment type="caution">
    <text evidence="1">The sequence shown here is derived from an EMBL/GenBank/DDBJ whole genome shotgun (WGS) entry which is preliminary data.</text>
</comment>
<dbReference type="SUPFAM" id="SSF53474">
    <property type="entry name" value="alpha/beta-Hydrolases"/>
    <property type="match status" value="1"/>
</dbReference>
<name>A0A1H8KJ06_9MICO</name>
<dbReference type="InterPro" id="IPR029058">
    <property type="entry name" value="AB_hydrolase_fold"/>
</dbReference>
<gene>
    <name evidence="1" type="ORF">E3O10_07700</name>
</gene>
<dbReference type="PANTHER" id="PTHR37017">
    <property type="entry name" value="AB HYDROLASE-1 DOMAIN-CONTAINING PROTEIN-RELATED"/>
    <property type="match status" value="1"/>
</dbReference>
<keyword evidence="2" id="KW-1185">Reference proteome</keyword>
<dbReference type="PANTHER" id="PTHR37017:SF8">
    <property type="entry name" value="AB HYDROLASE-1 DOMAIN-CONTAINING PROTEIN"/>
    <property type="match status" value="1"/>
</dbReference>
<protein>
    <submittedName>
        <fullName evidence="1">Alpha/beta hydrolase</fullName>
    </submittedName>
</protein>
<dbReference type="RefSeq" id="WP_092111966.1">
    <property type="nucleotide sequence ID" value="NZ_FOCN01000019.1"/>
</dbReference>
<dbReference type="GO" id="GO:0016787">
    <property type="term" value="F:hydrolase activity"/>
    <property type="evidence" value="ECO:0007669"/>
    <property type="project" value="UniProtKB-KW"/>
</dbReference>
<dbReference type="STRING" id="1424661.SAMN05216281_11954"/>